<dbReference type="EMBL" id="JBBWWQ010000021">
    <property type="protein sequence ID" value="KAK8913868.1"/>
    <property type="molecule type" value="Genomic_DNA"/>
</dbReference>
<keyword evidence="2" id="KW-1185">Reference proteome</keyword>
<name>A0AAP0AST4_9ASPA</name>
<gene>
    <name evidence="1" type="ORF">KSP39_PZI023604</name>
</gene>
<accession>A0AAP0AST4</accession>
<dbReference type="Proteomes" id="UP001418222">
    <property type="component" value="Unassembled WGS sequence"/>
</dbReference>
<comment type="caution">
    <text evidence="1">The sequence shown here is derived from an EMBL/GenBank/DDBJ whole genome shotgun (WGS) entry which is preliminary data.</text>
</comment>
<organism evidence="1 2">
    <name type="scientific">Platanthera zijinensis</name>
    <dbReference type="NCBI Taxonomy" id="2320716"/>
    <lineage>
        <taxon>Eukaryota</taxon>
        <taxon>Viridiplantae</taxon>
        <taxon>Streptophyta</taxon>
        <taxon>Embryophyta</taxon>
        <taxon>Tracheophyta</taxon>
        <taxon>Spermatophyta</taxon>
        <taxon>Magnoliopsida</taxon>
        <taxon>Liliopsida</taxon>
        <taxon>Asparagales</taxon>
        <taxon>Orchidaceae</taxon>
        <taxon>Orchidoideae</taxon>
        <taxon>Orchideae</taxon>
        <taxon>Orchidinae</taxon>
        <taxon>Platanthera</taxon>
    </lineage>
</organism>
<proteinExistence type="predicted"/>
<reference evidence="1 2" key="1">
    <citation type="journal article" date="2022" name="Nat. Plants">
        <title>Genomes of leafy and leafless Platanthera orchids illuminate the evolution of mycoheterotrophy.</title>
        <authorList>
            <person name="Li M.H."/>
            <person name="Liu K.W."/>
            <person name="Li Z."/>
            <person name="Lu H.C."/>
            <person name="Ye Q.L."/>
            <person name="Zhang D."/>
            <person name="Wang J.Y."/>
            <person name="Li Y.F."/>
            <person name="Zhong Z.M."/>
            <person name="Liu X."/>
            <person name="Yu X."/>
            <person name="Liu D.K."/>
            <person name="Tu X.D."/>
            <person name="Liu B."/>
            <person name="Hao Y."/>
            <person name="Liao X.Y."/>
            <person name="Jiang Y.T."/>
            <person name="Sun W.H."/>
            <person name="Chen J."/>
            <person name="Chen Y.Q."/>
            <person name="Ai Y."/>
            <person name="Zhai J.W."/>
            <person name="Wu S.S."/>
            <person name="Zhou Z."/>
            <person name="Hsiao Y.Y."/>
            <person name="Wu W.L."/>
            <person name="Chen Y.Y."/>
            <person name="Lin Y.F."/>
            <person name="Hsu J.L."/>
            <person name="Li C.Y."/>
            <person name="Wang Z.W."/>
            <person name="Zhao X."/>
            <person name="Zhong W.Y."/>
            <person name="Ma X.K."/>
            <person name="Ma L."/>
            <person name="Huang J."/>
            <person name="Chen G.Z."/>
            <person name="Huang M.Z."/>
            <person name="Huang L."/>
            <person name="Peng D.H."/>
            <person name="Luo Y.B."/>
            <person name="Zou S.Q."/>
            <person name="Chen S.P."/>
            <person name="Lan S."/>
            <person name="Tsai W.C."/>
            <person name="Van de Peer Y."/>
            <person name="Liu Z.J."/>
        </authorList>
    </citation>
    <scope>NUCLEOTIDE SEQUENCE [LARGE SCALE GENOMIC DNA]</scope>
    <source>
        <strain evidence="1">Lor287</strain>
    </source>
</reference>
<evidence type="ECO:0000313" key="2">
    <source>
        <dbReference type="Proteomes" id="UP001418222"/>
    </source>
</evidence>
<protein>
    <submittedName>
        <fullName evidence="1">Uncharacterized protein</fullName>
    </submittedName>
</protein>
<evidence type="ECO:0000313" key="1">
    <source>
        <dbReference type="EMBL" id="KAK8913868.1"/>
    </source>
</evidence>
<dbReference type="AlphaFoldDB" id="A0AAP0AST4"/>
<sequence length="70" mass="7897">MHSSNRNLFSERSCLLCFGELSEILPMSYVVLKGYLYDPIDCIRATVATKPEKVYKKDISDPGSTSPFFS</sequence>